<keyword evidence="7" id="KW-0175">Coiled coil</keyword>
<dbReference type="InterPro" id="IPR006225">
    <property type="entry name" value="PsdUridine_synth_RluC/D"/>
</dbReference>
<dbReference type="EMBL" id="CAUI01000015">
    <property type="protein sequence ID" value="CCU79547.1"/>
    <property type="molecule type" value="Genomic_DNA"/>
</dbReference>
<dbReference type="CDD" id="cd02869">
    <property type="entry name" value="PseudoU_synth_RluA_like"/>
    <property type="match status" value="1"/>
</dbReference>
<accession>M5E0B7</accession>
<keyword evidence="3 6" id="KW-0413">Isomerase</keyword>
<dbReference type="GO" id="GO:0003723">
    <property type="term" value="F:RNA binding"/>
    <property type="evidence" value="ECO:0007669"/>
    <property type="project" value="UniProtKB-KW"/>
</dbReference>
<evidence type="ECO:0000256" key="6">
    <source>
        <dbReference type="RuleBase" id="RU362028"/>
    </source>
</evidence>
<sequence length="301" mass="34606">MEEYSLKVEKKDQGQRIDKFLASEYDDLSRSFIQTLIEEKKVTVNGDIVDKSYKITENDFLKIIIEEKESEIKAVEMDLDVVYEDQDIIVINKNADRVVHPAPGHHDDTIVNALLAHVDNLSAINGVKRPGIVHRLDKDTSGLLIVAKNDKSHKELAKQFKNRTVDKYYYALIEGNLAYKKGKIDAPIGRDPKNRKKMAVRKRRSKKAISRFKIIEEFKTHTLVEVKIETGRTHQIRVHFSYLGHPVVGDKKYGSKNTLNAKRQLLHARKLAVKHPTTGKKIVFEAELKDDFKEILNKLRS</sequence>
<dbReference type="CDD" id="cd00165">
    <property type="entry name" value="S4"/>
    <property type="match status" value="1"/>
</dbReference>
<evidence type="ECO:0000256" key="4">
    <source>
        <dbReference type="PIRSR" id="PIRSR606225-1"/>
    </source>
</evidence>
<dbReference type="Proteomes" id="UP000012063">
    <property type="component" value="Unassembled WGS sequence"/>
</dbReference>
<dbReference type="InterPro" id="IPR006145">
    <property type="entry name" value="PsdUridine_synth_RsuA/RluA"/>
</dbReference>
<comment type="similarity">
    <text evidence="2 6">Belongs to the pseudouridine synthase RluA family.</text>
</comment>
<dbReference type="InParanoid" id="M5E0B7"/>
<dbReference type="FunCoup" id="M5E0B7">
    <property type="interactions" value="497"/>
</dbReference>
<comment type="function">
    <text evidence="6">Responsible for synthesis of pseudouridine from uracil.</text>
</comment>
<dbReference type="OrthoDB" id="9773999at2"/>
<dbReference type="RefSeq" id="WP_005488877.1">
    <property type="nucleotide sequence ID" value="NZ_CAUI01000015.1"/>
</dbReference>
<comment type="catalytic activity">
    <reaction evidence="1 6">
        <text>a uridine in RNA = a pseudouridine in RNA</text>
        <dbReference type="Rhea" id="RHEA:48348"/>
        <dbReference type="Rhea" id="RHEA-COMP:12068"/>
        <dbReference type="Rhea" id="RHEA-COMP:12069"/>
        <dbReference type="ChEBI" id="CHEBI:65314"/>
        <dbReference type="ChEBI" id="CHEBI:65315"/>
    </reaction>
</comment>
<evidence type="ECO:0000259" key="8">
    <source>
        <dbReference type="SMART" id="SM00363"/>
    </source>
</evidence>
<feature type="active site" evidence="4">
    <location>
        <position position="137"/>
    </location>
</feature>
<dbReference type="STRING" id="1293054.HSACCH_01421"/>
<dbReference type="SMART" id="SM00363">
    <property type="entry name" value="S4"/>
    <property type="match status" value="1"/>
</dbReference>
<dbReference type="InterPro" id="IPR002942">
    <property type="entry name" value="S4_RNA-bd"/>
</dbReference>
<dbReference type="InterPro" id="IPR020103">
    <property type="entry name" value="PsdUridine_synth_cat_dom_sf"/>
</dbReference>
<keyword evidence="9" id="KW-0456">Lyase</keyword>
<dbReference type="SUPFAM" id="SSF55174">
    <property type="entry name" value="Alpha-L RNA-binding motif"/>
    <property type="match status" value="1"/>
</dbReference>
<proteinExistence type="inferred from homology"/>
<name>M5E0B7_9FIRM</name>
<dbReference type="GO" id="GO:0120159">
    <property type="term" value="F:rRNA pseudouridine synthase activity"/>
    <property type="evidence" value="ECO:0007669"/>
    <property type="project" value="UniProtKB-ARBA"/>
</dbReference>
<dbReference type="PANTHER" id="PTHR21600:SF44">
    <property type="entry name" value="RIBOSOMAL LARGE SUBUNIT PSEUDOURIDINE SYNTHASE D"/>
    <property type="match status" value="1"/>
</dbReference>
<evidence type="ECO:0000256" key="3">
    <source>
        <dbReference type="ARBA" id="ARBA00023235"/>
    </source>
</evidence>
<comment type="caution">
    <text evidence="9">The sequence shown here is derived from an EMBL/GenBank/DDBJ whole genome shotgun (WGS) entry which is preliminary data.</text>
</comment>
<dbReference type="NCBIfam" id="TIGR00005">
    <property type="entry name" value="rluA_subfam"/>
    <property type="match status" value="1"/>
</dbReference>
<organism evidence="9 10">
    <name type="scientific">Halanaerobium saccharolyticum subsp. saccharolyticum DSM 6643</name>
    <dbReference type="NCBI Taxonomy" id="1293054"/>
    <lineage>
        <taxon>Bacteria</taxon>
        <taxon>Bacillati</taxon>
        <taxon>Bacillota</taxon>
        <taxon>Clostridia</taxon>
        <taxon>Halanaerobiales</taxon>
        <taxon>Halanaerobiaceae</taxon>
        <taxon>Halanaerobium</taxon>
    </lineage>
</organism>
<dbReference type="AlphaFoldDB" id="M5E0B7"/>
<dbReference type="SUPFAM" id="SSF55120">
    <property type="entry name" value="Pseudouridine synthase"/>
    <property type="match status" value="1"/>
</dbReference>
<dbReference type="InterPro" id="IPR050188">
    <property type="entry name" value="RluA_PseudoU_synthase"/>
</dbReference>
<feature type="coiled-coil region" evidence="7">
    <location>
        <begin position="58"/>
        <end position="85"/>
    </location>
</feature>
<dbReference type="eggNOG" id="COG0564">
    <property type="taxonomic scope" value="Bacteria"/>
</dbReference>
<dbReference type="PANTHER" id="PTHR21600">
    <property type="entry name" value="MITOCHONDRIAL RNA PSEUDOURIDINE SYNTHASE"/>
    <property type="match status" value="1"/>
</dbReference>
<dbReference type="PROSITE" id="PS50889">
    <property type="entry name" value="S4"/>
    <property type="match status" value="1"/>
</dbReference>
<evidence type="ECO:0000256" key="2">
    <source>
        <dbReference type="ARBA" id="ARBA00010876"/>
    </source>
</evidence>
<protein>
    <recommendedName>
        <fullName evidence="6">Pseudouridine synthase</fullName>
        <ecNumber evidence="6">5.4.99.-</ecNumber>
    </recommendedName>
</protein>
<evidence type="ECO:0000256" key="1">
    <source>
        <dbReference type="ARBA" id="ARBA00000073"/>
    </source>
</evidence>
<dbReference type="GO" id="GO:0016829">
    <property type="term" value="F:lyase activity"/>
    <property type="evidence" value="ECO:0007669"/>
    <property type="project" value="UniProtKB-KW"/>
</dbReference>
<dbReference type="InterPro" id="IPR036986">
    <property type="entry name" value="S4_RNA-bd_sf"/>
</dbReference>
<dbReference type="EC" id="5.4.99.-" evidence="6"/>
<dbReference type="Pfam" id="PF00849">
    <property type="entry name" value="PseudoU_synth_2"/>
    <property type="match status" value="1"/>
</dbReference>
<evidence type="ECO:0000313" key="9">
    <source>
        <dbReference type="EMBL" id="CCU79547.1"/>
    </source>
</evidence>
<dbReference type="Pfam" id="PF01479">
    <property type="entry name" value="S4"/>
    <property type="match status" value="1"/>
</dbReference>
<evidence type="ECO:0000256" key="5">
    <source>
        <dbReference type="PROSITE-ProRule" id="PRU00182"/>
    </source>
</evidence>
<dbReference type="InterPro" id="IPR006224">
    <property type="entry name" value="PsdUridine_synth_RluA-like_CS"/>
</dbReference>
<gene>
    <name evidence="9" type="ORF">HSACCH_01421</name>
</gene>
<dbReference type="Gene3D" id="3.30.2350.10">
    <property type="entry name" value="Pseudouridine synthase"/>
    <property type="match status" value="1"/>
</dbReference>
<keyword evidence="10" id="KW-1185">Reference proteome</keyword>
<evidence type="ECO:0000313" key="10">
    <source>
        <dbReference type="Proteomes" id="UP000012063"/>
    </source>
</evidence>
<keyword evidence="5" id="KW-0694">RNA-binding</keyword>
<dbReference type="Gene3D" id="3.10.290.10">
    <property type="entry name" value="RNA-binding S4 domain"/>
    <property type="match status" value="1"/>
</dbReference>
<dbReference type="PROSITE" id="PS01129">
    <property type="entry name" value="PSI_RLU"/>
    <property type="match status" value="1"/>
</dbReference>
<evidence type="ECO:0000256" key="7">
    <source>
        <dbReference type="SAM" id="Coils"/>
    </source>
</evidence>
<feature type="domain" description="RNA-binding S4" evidence="8">
    <location>
        <begin position="15"/>
        <end position="76"/>
    </location>
</feature>
<reference evidence="10" key="1">
    <citation type="journal article" date="2013" name="Genome Announc.">
        <title>Genome Sequence of Halanaerobium saccharolyticum subsp. saccharolyticum Strain DSM 6643T, a Halophilic Hydrogen-Producing Bacterium.</title>
        <authorList>
            <person name="Kivisto A."/>
            <person name="Larjo A."/>
            <person name="Ciranna A."/>
            <person name="Santala V."/>
            <person name="Roos C."/>
            <person name="Karp M."/>
        </authorList>
    </citation>
    <scope>NUCLEOTIDE SEQUENCE [LARGE SCALE GENOMIC DNA]</scope>
    <source>
        <strain evidence="10">DSM 6643</strain>
    </source>
</reference>
<dbReference type="GO" id="GO:0000455">
    <property type="term" value="P:enzyme-directed rRNA pseudouridine synthesis"/>
    <property type="evidence" value="ECO:0007669"/>
    <property type="project" value="UniProtKB-ARBA"/>
</dbReference>